<keyword evidence="7" id="KW-1185">Reference proteome</keyword>
<evidence type="ECO:0008006" key="8">
    <source>
        <dbReference type="Google" id="ProtNLM"/>
    </source>
</evidence>
<comment type="caution">
    <text evidence="6">The sequence shown here is derived from an EMBL/GenBank/DDBJ whole genome shotgun (WGS) entry which is preliminary data.</text>
</comment>
<name>A0A2U1LMP8_ARTAN</name>
<accession>A0A2U1LMP8</accession>
<sequence length="131" mass="15373">MMLRFIAIKTPTIHIHHKKKEKRREKKNNNKQRKENRRSTPYSSISEAILTAKMRGECPERPGQPECDIVKFGAVCRFHHPRERVIPMPDCDLSPIGLPLHPVANRLTLFDLTDHHCLLAYVFYSFLNLMR</sequence>
<dbReference type="PANTHER" id="PTHR12506">
    <property type="entry name" value="PROTEIN PHOSPHATASE RELATED"/>
    <property type="match status" value="1"/>
</dbReference>
<gene>
    <name evidence="6" type="ORF">CTI12_AA474470</name>
</gene>
<keyword evidence="2" id="KW-0863">Zinc-finger</keyword>
<reference evidence="6 7" key="1">
    <citation type="journal article" date="2018" name="Mol. Plant">
        <title>The genome of Artemisia annua provides insight into the evolution of Asteraceae family and artemisinin biosynthesis.</title>
        <authorList>
            <person name="Shen Q."/>
            <person name="Zhang L."/>
            <person name="Liao Z."/>
            <person name="Wang S."/>
            <person name="Yan T."/>
            <person name="Shi P."/>
            <person name="Liu M."/>
            <person name="Fu X."/>
            <person name="Pan Q."/>
            <person name="Wang Y."/>
            <person name="Lv Z."/>
            <person name="Lu X."/>
            <person name="Zhang F."/>
            <person name="Jiang W."/>
            <person name="Ma Y."/>
            <person name="Chen M."/>
            <person name="Hao X."/>
            <person name="Li L."/>
            <person name="Tang Y."/>
            <person name="Lv G."/>
            <person name="Zhou Y."/>
            <person name="Sun X."/>
            <person name="Brodelius P.E."/>
            <person name="Rose J.K.C."/>
            <person name="Tang K."/>
        </authorList>
    </citation>
    <scope>NUCLEOTIDE SEQUENCE [LARGE SCALE GENOMIC DNA]</scope>
    <source>
        <strain evidence="7">cv. Huhao1</strain>
        <tissue evidence="6">Leaf</tissue>
    </source>
</reference>
<dbReference type="PANTHER" id="PTHR12506:SF18">
    <property type="entry name" value="ZINC FINGER CCCH DOMAIN-CONTAINING PROTEIN 33-RELATED"/>
    <property type="match status" value="1"/>
</dbReference>
<evidence type="ECO:0000256" key="4">
    <source>
        <dbReference type="ARBA" id="ARBA00023125"/>
    </source>
</evidence>
<protein>
    <recommendedName>
        <fullName evidence="8">C3H1-type domain-containing protein</fullName>
    </recommendedName>
</protein>
<feature type="compositionally biased region" description="Basic residues" evidence="5">
    <location>
        <begin position="15"/>
        <end position="36"/>
    </location>
</feature>
<dbReference type="OrthoDB" id="10595981at2759"/>
<dbReference type="EMBL" id="PKPP01008597">
    <property type="protein sequence ID" value="PWA50280.1"/>
    <property type="molecule type" value="Genomic_DNA"/>
</dbReference>
<evidence type="ECO:0000256" key="5">
    <source>
        <dbReference type="SAM" id="MobiDB-lite"/>
    </source>
</evidence>
<feature type="region of interest" description="Disordered" evidence="5">
    <location>
        <begin position="15"/>
        <end position="42"/>
    </location>
</feature>
<dbReference type="STRING" id="35608.A0A2U1LMP8"/>
<evidence type="ECO:0000313" key="6">
    <source>
        <dbReference type="EMBL" id="PWA50280.1"/>
    </source>
</evidence>
<evidence type="ECO:0000313" key="7">
    <source>
        <dbReference type="Proteomes" id="UP000245207"/>
    </source>
</evidence>
<dbReference type="Proteomes" id="UP000245207">
    <property type="component" value="Unassembled WGS sequence"/>
</dbReference>
<keyword evidence="3" id="KW-0862">Zinc</keyword>
<proteinExistence type="predicted"/>
<dbReference type="AlphaFoldDB" id="A0A2U1LMP8"/>
<evidence type="ECO:0000256" key="2">
    <source>
        <dbReference type="ARBA" id="ARBA00022771"/>
    </source>
</evidence>
<dbReference type="InterPro" id="IPR050974">
    <property type="entry name" value="Plant_ZF_CCCH"/>
</dbReference>
<organism evidence="6 7">
    <name type="scientific">Artemisia annua</name>
    <name type="common">Sweet wormwood</name>
    <dbReference type="NCBI Taxonomy" id="35608"/>
    <lineage>
        <taxon>Eukaryota</taxon>
        <taxon>Viridiplantae</taxon>
        <taxon>Streptophyta</taxon>
        <taxon>Embryophyta</taxon>
        <taxon>Tracheophyta</taxon>
        <taxon>Spermatophyta</taxon>
        <taxon>Magnoliopsida</taxon>
        <taxon>eudicotyledons</taxon>
        <taxon>Gunneridae</taxon>
        <taxon>Pentapetalae</taxon>
        <taxon>asterids</taxon>
        <taxon>campanulids</taxon>
        <taxon>Asterales</taxon>
        <taxon>Asteraceae</taxon>
        <taxon>Asteroideae</taxon>
        <taxon>Anthemideae</taxon>
        <taxon>Artemisiinae</taxon>
        <taxon>Artemisia</taxon>
    </lineage>
</organism>
<evidence type="ECO:0000256" key="1">
    <source>
        <dbReference type="ARBA" id="ARBA00022723"/>
    </source>
</evidence>
<evidence type="ECO:0000256" key="3">
    <source>
        <dbReference type="ARBA" id="ARBA00022833"/>
    </source>
</evidence>
<dbReference type="GO" id="GO:0008270">
    <property type="term" value="F:zinc ion binding"/>
    <property type="evidence" value="ECO:0007669"/>
    <property type="project" value="UniProtKB-KW"/>
</dbReference>
<keyword evidence="1" id="KW-0479">Metal-binding</keyword>
<keyword evidence="4" id="KW-0238">DNA-binding</keyword>
<dbReference type="GO" id="GO:0003677">
    <property type="term" value="F:DNA binding"/>
    <property type="evidence" value="ECO:0007669"/>
    <property type="project" value="UniProtKB-KW"/>
</dbReference>
<dbReference type="GO" id="GO:0003729">
    <property type="term" value="F:mRNA binding"/>
    <property type="evidence" value="ECO:0007669"/>
    <property type="project" value="TreeGrafter"/>
</dbReference>